<gene>
    <name evidence="1" type="ORF">MSZNOR_2227</name>
</gene>
<sequence length="137" mass="15986">MYTKEVFYRTQELKRERHRLAATVYNRCKTLLYRSGENALFVPIRSMQYLAVIDPEEIVFLDGAVSRSKIVLAWQTFRASERSALHMPVSYEAVFYTEDSLNVMPRIQSEFPRALRQMDEKMRSASAGKADVIQLKK</sequence>
<dbReference type="RefSeq" id="WP_026611769.1">
    <property type="nucleotide sequence ID" value="NZ_OX458333.1"/>
</dbReference>
<evidence type="ECO:0000313" key="1">
    <source>
        <dbReference type="EMBL" id="CAI8835592.1"/>
    </source>
</evidence>
<accession>A0ABM9I1V4</accession>
<organism evidence="1 2">
    <name type="scientific">Methylocaldum szegediense</name>
    <dbReference type="NCBI Taxonomy" id="73780"/>
    <lineage>
        <taxon>Bacteria</taxon>
        <taxon>Pseudomonadati</taxon>
        <taxon>Pseudomonadota</taxon>
        <taxon>Gammaproteobacteria</taxon>
        <taxon>Methylococcales</taxon>
        <taxon>Methylococcaceae</taxon>
        <taxon>Methylocaldum</taxon>
    </lineage>
</organism>
<protein>
    <submittedName>
        <fullName evidence="1">Uncharacterized protein</fullName>
    </submittedName>
</protein>
<reference evidence="1 2" key="1">
    <citation type="submission" date="2023-03" db="EMBL/GenBank/DDBJ databases">
        <authorList>
            <person name="Pearce D."/>
        </authorList>
    </citation>
    <scope>NUCLEOTIDE SEQUENCE [LARGE SCALE GENOMIC DNA]</scope>
    <source>
        <strain evidence="1">Msz</strain>
    </source>
</reference>
<dbReference type="Proteomes" id="UP001162030">
    <property type="component" value="Chromosome"/>
</dbReference>
<name>A0ABM9I1V4_9GAMM</name>
<dbReference type="EMBL" id="OX458333">
    <property type="protein sequence ID" value="CAI8835592.1"/>
    <property type="molecule type" value="Genomic_DNA"/>
</dbReference>
<keyword evidence="2" id="KW-1185">Reference proteome</keyword>
<proteinExistence type="predicted"/>
<evidence type="ECO:0000313" key="2">
    <source>
        <dbReference type="Proteomes" id="UP001162030"/>
    </source>
</evidence>